<evidence type="ECO:0000256" key="6">
    <source>
        <dbReference type="RuleBase" id="RU363126"/>
    </source>
</evidence>
<protein>
    <recommendedName>
        <fullName evidence="6">Bestrophin homolog</fullName>
    </recommendedName>
</protein>
<dbReference type="InterPro" id="IPR000615">
    <property type="entry name" value="Bestrophin"/>
</dbReference>
<comment type="caution">
    <text evidence="8">The sequence shown here is derived from an EMBL/GenBank/DDBJ whole genome shotgun (WGS) entry which is preliminary data.</text>
</comment>
<reference evidence="9" key="1">
    <citation type="submission" date="2017-01" db="EMBL/GenBank/DDBJ databases">
        <title>Comparative genomics of anhydrobiosis in the tardigrade Hypsibius dujardini.</title>
        <authorList>
            <person name="Yoshida Y."/>
            <person name="Koutsovoulos G."/>
            <person name="Laetsch D."/>
            <person name="Stevens L."/>
            <person name="Kumar S."/>
            <person name="Horikawa D."/>
            <person name="Ishino K."/>
            <person name="Komine S."/>
            <person name="Tomita M."/>
            <person name="Blaxter M."/>
            <person name="Arakawa K."/>
        </authorList>
    </citation>
    <scope>NUCLEOTIDE SEQUENCE [LARGE SCALE GENOMIC DNA]</scope>
    <source>
        <strain evidence="9">Z151</strain>
    </source>
</reference>
<accession>A0A1W0WA97</accession>
<keyword evidence="6" id="KW-0406">Ion transport</keyword>
<comment type="function">
    <text evidence="6">Forms chloride channels.</text>
</comment>
<feature type="region of interest" description="Disordered" evidence="7">
    <location>
        <begin position="534"/>
        <end position="588"/>
    </location>
</feature>
<keyword evidence="4 6" id="KW-0472">Membrane</keyword>
<feature type="transmembrane region" description="Helical" evidence="6">
    <location>
        <begin position="269"/>
        <end position="289"/>
    </location>
</feature>
<dbReference type="GO" id="GO:0005886">
    <property type="term" value="C:plasma membrane"/>
    <property type="evidence" value="ECO:0007669"/>
    <property type="project" value="UniProtKB-SubCell"/>
</dbReference>
<dbReference type="PANTHER" id="PTHR10736:SF0">
    <property type="entry name" value="BESTROPHIN HOMOLOG"/>
    <property type="match status" value="1"/>
</dbReference>
<proteinExistence type="inferred from homology"/>
<keyword evidence="6" id="KW-0813">Transport</keyword>
<dbReference type="OrthoDB" id="201595at2759"/>
<keyword evidence="2 6" id="KW-0812">Transmembrane</keyword>
<keyword evidence="9" id="KW-1185">Reference proteome</keyword>
<gene>
    <name evidence="8" type="ORF">BV898_13556</name>
</gene>
<dbReference type="Proteomes" id="UP000192578">
    <property type="component" value="Unassembled WGS sequence"/>
</dbReference>
<dbReference type="AlphaFoldDB" id="A0A1W0WA97"/>
<evidence type="ECO:0000256" key="4">
    <source>
        <dbReference type="ARBA" id="ARBA00023136"/>
    </source>
</evidence>
<feature type="transmembrane region" description="Helical" evidence="6">
    <location>
        <begin position="237"/>
        <end position="257"/>
    </location>
</feature>
<keyword evidence="6" id="KW-1003">Cell membrane</keyword>
<evidence type="ECO:0000256" key="7">
    <source>
        <dbReference type="SAM" id="MobiDB-lite"/>
    </source>
</evidence>
<dbReference type="Pfam" id="PF01062">
    <property type="entry name" value="Bestrophin"/>
    <property type="match status" value="1"/>
</dbReference>
<keyword evidence="3 6" id="KW-1133">Transmembrane helix</keyword>
<comment type="similarity">
    <text evidence="5 6">Belongs to the anion channel-forming bestrophin (TC 1.A.46) family. Calcium-sensitive chloride channel subfamily.</text>
</comment>
<evidence type="ECO:0000256" key="2">
    <source>
        <dbReference type="ARBA" id="ARBA00022692"/>
    </source>
</evidence>
<dbReference type="EMBL" id="MTYJ01000152">
    <property type="protein sequence ID" value="OQV12139.1"/>
    <property type="molecule type" value="Genomic_DNA"/>
</dbReference>
<keyword evidence="6" id="KW-0407">Ion channel</keyword>
<sequence>MTISYQFNVHTATLGGFARLLFRWSGSVYKLVFKETVIFGLLYATVSIIYRVALDEPQRRTFESVARHIGDNKNLIPLTFVLGFYVQFVVGRWWDQYNHYPWPDRILALVILYINGTDERSRLIRRTLARWTCLSTILLTRGVSVVAKKRFPTLQHLIDAGLMTKEEVDLYEDVNIPYAKYWVPMLWCTQLLTQARREKTFDDPTGVATKHIFEEIATFRTNQWKIWSFDWVSVPIVYTQVVTLATYVYFFGCLFSRQFLDPEQQYQSFYVDFYFPIFTFLQFFFYVGWLKVAESLINPWGEDDDDFEVNWFIDRHVQVAFLVVDEKFGQMPTLVKDMYWDTTEVKVPYTSASAELRRKSAAHIGSTINLEIPRGSQTFLKDSANGHFTDPCLSAFQRNSSWSGRRSSLQPRGRKISEHTNHSSDNFKNSHPLQEATYNYQRSMDNTCSVPIPEYPESSSIPSSFHSSPDHLVPDHLVPDHLVPDESVSFQCGDPGLTPLCDTHSGQFPFVRPPSNRRGPKYCTESEEEEELLRSTANEAAGTTGPDSDLKLQTSRSFAEDVTPNGRGKSPSTVNYSEHADMMNGHAR</sequence>
<keyword evidence="6" id="KW-0869">Chloride channel</keyword>
<keyword evidence="6" id="KW-0868">Chloride</keyword>
<feature type="region of interest" description="Disordered" evidence="7">
    <location>
        <begin position="403"/>
        <end position="431"/>
    </location>
</feature>
<dbReference type="InterPro" id="IPR021134">
    <property type="entry name" value="Bestrophin-like"/>
</dbReference>
<organism evidence="8 9">
    <name type="scientific">Hypsibius exemplaris</name>
    <name type="common">Freshwater tardigrade</name>
    <dbReference type="NCBI Taxonomy" id="2072580"/>
    <lineage>
        <taxon>Eukaryota</taxon>
        <taxon>Metazoa</taxon>
        <taxon>Ecdysozoa</taxon>
        <taxon>Tardigrada</taxon>
        <taxon>Eutardigrada</taxon>
        <taxon>Parachela</taxon>
        <taxon>Hypsibioidea</taxon>
        <taxon>Hypsibiidae</taxon>
        <taxon>Hypsibius</taxon>
    </lineage>
</organism>
<dbReference type="GO" id="GO:0034707">
    <property type="term" value="C:chloride channel complex"/>
    <property type="evidence" value="ECO:0007669"/>
    <property type="project" value="UniProtKB-KW"/>
</dbReference>
<evidence type="ECO:0000256" key="1">
    <source>
        <dbReference type="ARBA" id="ARBA00004370"/>
    </source>
</evidence>
<dbReference type="GO" id="GO:0005254">
    <property type="term" value="F:chloride channel activity"/>
    <property type="evidence" value="ECO:0007669"/>
    <property type="project" value="UniProtKB-KW"/>
</dbReference>
<evidence type="ECO:0000313" key="9">
    <source>
        <dbReference type="Proteomes" id="UP000192578"/>
    </source>
</evidence>
<evidence type="ECO:0000256" key="3">
    <source>
        <dbReference type="ARBA" id="ARBA00022989"/>
    </source>
</evidence>
<evidence type="ECO:0000313" key="8">
    <source>
        <dbReference type="EMBL" id="OQV12139.1"/>
    </source>
</evidence>
<dbReference type="PANTHER" id="PTHR10736">
    <property type="entry name" value="BESTROPHIN"/>
    <property type="match status" value="1"/>
</dbReference>
<evidence type="ECO:0000256" key="5">
    <source>
        <dbReference type="ARBA" id="ARBA00034769"/>
    </source>
</evidence>
<comment type="subcellular location">
    <subcellularLocation>
        <location evidence="6">Cell membrane</location>
        <topology evidence="6">Multi-pass membrane protein</topology>
    </subcellularLocation>
    <subcellularLocation>
        <location evidence="1">Membrane</location>
    </subcellularLocation>
</comment>
<feature type="transmembrane region" description="Helical" evidence="6">
    <location>
        <begin position="36"/>
        <end position="54"/>
    </location>
</feature>
<feature type="transmembrane region" description="Helical" evidence="6">
    <location>
        <begin position="75"/>
        <end position="94"/>
    </location>
</feature>
<name>A0A1W0WA97_HYPEX</name>